<feature type="compositionally biased region" description="Basic and acidic residues" evidence="2">
    <location>
        <begin position="136"/>
        <end position="157"/>
    </location>
</feature>
<keyword evidence="1" id="KW-0175">Coiled coil</keyword>
<dbReference type="Pfam" id="PF06985">
    <property type="entry name" value="HET"/>
    <property type="match status" value="1"/>
</dbReference>
<dbReference type="InterPro" id="IPR010730">
    <property type="entry name" value="HET"/>
</dbReference>
<dbReference type="Proteomes" id="UP000184330">
    <property type="component" value="Unassembled WGS sequence"/>
</dbReference>
<evidence type="ECO:0000256" key="2">
    <source>
        <dbReference type="SAM" id="MobiDB-lite"/>
    </source>
</evidence>
<evidence type="ECO:0000256" key="1">
    <source>
        <dbReference type="SAM" id="Coils"/>
    </source>
</evidence>
<proteinExistence type="predicted"/>
<keyword evidence="5" id="KW-1185">Reference proteome</keyword>
<feature type="domain" description="Heterokaryon incompatibility" evidence="3">
    <location>
        <begin position="235"/>
        <end position="385"/>
    </location>
</feature>
<dbReference type="AlphaFoldDB" id="A0A1L7XHP1"/>
<reference evidence="4 5" key="1">
    <citation type="submission" date="2016-03" db="EMBL/GenBank/DDBJ databases">
        <authorList>
            <person name="Ploux O."/>
        </authorList>
    </citation>
    <scope>NUCLEOTIDE SEQUENCE [LARGE SCALE GENOMIC DNA]</scope>
    <source>
        <strain evidence="4 5">UAMH 11012</strain>
    </source>
</reference>
<evidence type="ECO:0000313" key="5">
    <source>
        <dbReference type="Proteomes" id="UP000184330"/>
    </source>
</evidence>
<organism evidence="4 5">
    <name type="scientific">Phialocephala subalpina</name>
    <dbReference type="NCBI Taxonomy" id="576137"/>
    <lineage>
        <taxon>Eukaryota</taxon>
        <taxon>Fungi</taxon>
        <taxon>Dikarya</taxon>
        <taxon>Ascomycota</taxon>
        <taxon>Pezizomycotina</taxon>
        <taxon>Leotiomycetes</taxon>
        <taxon>Helotiales</taxon>
        <taxon>Mollisiaceae</taxon>
        <taxon>Phialocephala</taxon>
        <taxon>Phialocephala fortinii species complex</taxon>
    </lineage>
</organism>
<gene>
    <name evidence="4" type="ORF">PAC_14365</name>
</gene>
<protein>
    <recommendedName>
        <fullName evidence="3">Heterokaryon incompatibility domain-containing protein</fullName>
    </recommendedName>
</protein>
<feature type="coiled-coil region" evidence="1">
    <location>
        <begin position="426"/>
        <end position="453"/>
    </location>
</feature>
<dbReference type="STRING" id="576137.A0A1L7XHP1"/>
<dbReference type="PANTHER" id="PTHR33112">
    <property type="entry name" value="DOMAIN PROTEIN, PUTATIVE-RELATED"/>
    <property type="match status" value="1"/>
</dbReference>
<sequence>MSLCQNCHAVVRSFYSPSESDERQMVALEQSLSDEVLSGRDSFIQEGLARWYCFSGSVECELCSMIKAEISQEMLEYGQALISFNGSPSKLKGWIKSELAFSFPVHVANIENDDHDTITRHGLQYVSSGSHTLPKLRNDDSSLRGGEERLRPSENKNGKSSTIPVSWLLMTITTIGYLRDEDKKRVDPARTWIQDCHMIHPSCNSSARSYFPTRLIDVKQGKLVDTQQQPGPFQYAALTHCWGPNMPESGMTKTRTLSSHMKSIELPELPKSFRDALVITRSLDIPYIWIDSLCIIQDSREDWENESAQMGLVYSHAWCTIAASSAKSCHHGIHLFREDRLYSCDVILDGDQGSRVRVSISQPPPTWETFFNNNPLNTRGWTFQERELSPRILHFSADQMWWECRSIRDQEDPALEDDNINEPATSIRRKTELMRLQEQLARAEADYARFAKVRINKDHDATIFTGLIVNQVVQLRCLDNMLMASTPLTSPAMLQELIITEARYNTWLKVVQDYSARIFTVITDRFPALSGLASEMQATHGGEYVAGVWRDDMLRSLLWRRDLKSMHSTSMHTPHRRPSEYRAPSWSWAAIDQAISYDLVTINRLQIDRLRPTTAHIENVSLVPAGSDPKGRLKGGSMLIRGKLKLYTPSSVSRSMVFHFDFRDEVEDIPVYLLSLFESWFKDSLTLALALVMIEDPVPVFRRIGVVSDVLSEWFIDAMDVKIPII</sequence>
<dbReference type="OrthoDB" id="5347061at2759"/>
<feature type="region of interest" description="Disordered" evidence="2">
    <location>
        <begin position="129"/>
        <end position="159"/>
    </location>
</feature>
<accession>A0A1L7XHP1</accession>
<dbReference type="PANTHER" id="PTHR33112:SF16">
    <property type="entry name" value="HETEROKARYON INCOMPATIBILITY DOMAIN-CONTAINING PROTEIN"/>
    <property type="match status" value="1"/>
</dbReference>
<name>A0A1L7XHP1_9HELO</name>
<evidence type="ECO:0000313" key="4">
    <source>
        <dbReference type="EMBL" id="CZR64467.1"/>
    </source>
</evidence>
<dbReference type="EMBL" id="FJOG01000026">
    <property type="protein sequence ID" value="CZR64467.1"/>
    <property type="molecule type" value="Genomic_DNA"/>
</dbReference>
<evidence type="ECO:0000259" key="3">
    <source>
        <dbReference type="Pfam" id="PF06985"/>
    </source>
</evidence>